<feature type="domain" description="Methyltransferase type 11" evidence="1">
    <location>
        <begin position="47"/>
        <end position="139"/>
    </location>
</feature>
<keyword evidence="2" id="KW-0489">Methyltransferase</keyword>
<keyword evidence="3" id="KW-1185">Reference proteome</keyword>
<dbReference type="GO" id="GO:0008168">
    <property type="term" value="F:methyltransferase activity"/>
    <property type="evidence" value="ECO:0007669"/>
    <property type="project" value="UniProtKB-KW"/>
</dbReference>
<gene>
    <name evidence="2" type="ORF">SYYSPA8_35100</name>
</gene>
<dbReference type="PANTHER" id="PTHR43464:SF82">
    <property type="entry name" value="METHYLTRANSFERASE DOMAIN-CONTAINING PROTEIN"/>
    <property type="match status" value="1"/>
</dbReference>
<proteinExistence type="predicted"/>
<evidence type="ECO:0000313" key="2">
    <source>
        <dbReference type="EMBL" id="GLF99639.1"/>
    </source>
</evidence>
<dbReference type="InterPro" id="IPR029063">
    <property type="entry name" value="SAM-dependent_MTases_sf"/>
</dbReference>
<dbReference type="InterPro" id="IPR013216">
    <property type="entry name" value="Methyltransf_11"/>
</dbReference>
<dbReference type="SUPFAM" id="SSF53335">
    <property type="entry name" value="S-adenosyl-L-methionine-dependent methyltransferases"/>
    <property type="match status" value="1"/>
</dbReference>
<dbReference type="Proteomes" id="UP001291653">
    <property type="component" value="Unassembled WGS sequence"/>
</dbReference>
<dbReference type="Gene3D" id="3.40.50.150">
    <property type="entry name" value="Vaccinia Virus protein VP39"/>
    <property type="match status" value="1"/>
</dbReference>
<evidence type="ECO:0000259" key="1">
    <source>
        <dbReference type="Pfam" id="PF08241"/>
    </source>
</evidence>
<reference evidence="2 3" key="1">
    <citation type="submission" date="2022-10" db="EMBL/GenBank/DDBJ databases">
        <title>Draft genome sequence of Streptomyces sp. YSPA8.</title>
        <authorList>
            <person name="Moriuchi R."/>
            <person name="Dohra H."/>
            <person name="Yamamura H."/>
            <person name="Kodani S."/>
        </authorList>
    </citation>
    <scope>NUCLEOTIDE SEQUENCE [LARGE SCALE GENOMIC DNA]</scope>
    <source>
        <strain evidence="2 3">YSPA8</strain>
    </source>
</reference>
<protein>
    <submittedName>
        <fullName evidence="2">Methyltransferase domain-containing protein</fullName>
    </submittedName>
</protein>
<dbReference type="Pfam" id="PF08241">
    <property type="entry name" value="Methyltransf_11"/>
    <property type="match status" value="1"/>
</dbReference>
<dbReference type="EMBL" id="BSBI01000022">
    <property type="protein sequence ID" value="GLF99639.1"/>
    <property type="molecule type" value="Genomic_DNA"/>
</dbReference>
<dbReference type="PANTHER" id="PTHR43464">
    <property type="entry name" value="METHYLTRANSFERASE"/>
    <property type="match status" value="1"/>
</dbReference>
<name>A0ABQ5PAM1_9ACTN</name>
<dbReference type="CDD" id="cd02440">
    <property type="entry name" value="AdoMet_MTases"/>
    <property type="match status" value="1"/>
</dbReference>
<keyword evidence="2" id="KW-0808">Transferase</keyword>
<accession>A0ABQ5PAM1</accession>
<sequence length="270" mass="28771">MIPTRHDQAESWLAEEYVQVNADQVGSALAALDLVPELIGAGGLLADVGCGAGEVAVAMARRGMTVHASDVSPSMVAATRRLAAGLPVTATVQNANELELTPGAFTVVHSSWVLHWVARGVAAVRTMARAVRPGGALVLQYCHSQPLAEGPGMARVYQDVAGRPRWRERLAGLPFAHQQHPAEVVADVIEEEGLEIVGCEDPTSFAKGRRSGPPDLEAARRQVRLTGFAVHARALGEDRDAFVDELIVEAHQSGRSDPQGVRIIARRPGR</sequence>
<dbReference type="GO" id="GO:0032259">
    <property type="term" value="P:methylation"/>
    <property type="evidence" value="ECO:0007669"/>
    <property type="project" value="UniProtKB-KW"/>
</dbReference>
<organism evidence="2 3">
    <name type="scientific">Streptomyces yaizuensis</name>
    <dbReference type="NCBI Taxonomy" id="2989713"/>
    <lineage>
        <taxon>Bacteria</taxon>
        <taxon>Bacillati</taxon>
        <taxon>Actinomycetota</taxon>
        <taxon>Actinomycetes</taxon>
        <taxon>Kitasatosporales</taxon>
        <taxon>Streptomycetaceae</taxon>
        <taxon>Streptomyces</taxon>
    </lineage>
</organism>
<dbReference type="RefSeq" id="WP_323451576.1">
    <property type="nucleotide sequence ID" value="NZ_BSBI01000022.1"/>
</dbReference>
<evidence type="ECO:0000313" key="3">
    <source>
        <dbReference type="Proteomes" id="UP001291653"/>
    </source>
</evidence>
<comment type="caution">
    <text evidence="2">The sequence shown here is derived from an EMBL/GenBank/DDBJ whole genome shotgun (WGS) entry which is preliminary data.</text>
</comment>